<dbReference type="PANTHER" id="PTHR30535:SF34">
    <property type="entry name" value="MOLYBDATE-BINDING PROTEIN MOLA"/>
    <property type="match status" value="1"/>
</dbReference>
<sequence length="298" mass="33044">MKRVRKSIVLLFILMLGINIYSMEIKDKKIIDNYGNSIEQREYRKIVVLDPAVVETFYMLGGESKITAIGKTAMSEIYPVEKTKNLANVGTITKPSIEKILSYTPDLVILNAMAASTGESLKELKIPFIINTAGNISDIFLNIKIYGDITGKKAEAEKLYINSEEKLNNLKKKVKESPLNLKGAVLYTVSPMMGFNEKSLPGEILDILGVENIADNLIGDKPIISQEFLLKKNPDFLAGAMSIKSAKDIANSNPAVKETTAGKKGNFFIVDSSKILRGSPRIFEAVEEFYLELLKINK</sequence>
<dbReference type="Gene3D" id="3.40.50.1980">
    <property type="entry name" value="Nitrogenase molybdenum iron protein domain"/>
    <property type="match status" value="2"/>
</dbReference>
<name>A0ABN5JHZ0_FUSVA</name>
<proteinExistence type="predicted"/>
<dbReference type="RefSeq" id="WP_005948197.1">
    <property type="nucleotide sequence ID" value="NZ_CP028103.1"/>
</dbReference>
<dbReference type="InterPro" id="IPR050902">
    <property type="entry name" value="ABC_Transporter_SBP"/>
</dbReference>
<dbReference type="InterPro" id="IPR002491">
    <property type="entry name" value="ABC_transptr_periplasmic_BD"/>
</dbReference>
<dbReference type="GeneID" id="77468654"/>
<dbReference type="Proteomes" id="UP000241238">
    <property type="component" value="Chromosome"/>
</dbReference>
<protein>
    <submittedName>
        <fullName evidence="2">Iron ABC transporter</fullName>
    </submittedName>
</protein>
<evidence type="ECO:0000259" key="1">
    <source>
        <dbReference type="PROSITE" id="PS50983"/>
    </source>
</evidence>
<dbReference type="PROSITE" id="PS50983">
    <property type="entry name" value="FE_B12_PBP"/>
    <property type="match status" value="1"/>
</dbReference>
<evidence type="ECO:0000313" key="2">
    <source>
        <dbReference type="EMBL" id="AVQ31840.1"/>
    </source>
</evidence>
<dbReference type="SUPFAM" id="SSF53807">
    <property type="entry name" value="Helical backbone' metal receptor"/>
    <property type="match status" value="1"/>
</dbReference>
<feature type="domain" description="Fe/B12 periplasmic-binding" evidence="1">
    <location>
        <begin position="45"/>
        <end position="298"/>
    </location>
</feature>
<dbReference type="PANTHER" id="PTHR30535">
    <property type="entry name" value="VITAMIN B12-BINDING PROTEIN"/>
    <property type="match status" value="1"/>
</dbReference>
<evidence type="ECO:0000313" key="3">
    <source>
        <dbReference type="Proteomes" id="UP000241238"/>
    </source>
</evidence>
<organism evidence="2 3">
    <name type="scientific">Fusobacterium varium ATCC 27725</name>
    <dbReference type="NCBI Taxonomy" id="469618"/>
    <lineage>
        <taxon>Bacteria</taxon>
        <taxon>Fusobacteriati</taxon>
        <taxon>Fusobacteriota</taxon>
        <taxon>Fusobacteriia</taxon>
        <taxon>Fusobacteriales</taxon>
        <taxon>Fusobacteriaceae</taxon>
        <taxon>Fusobacterium</taxon>
    </lineage>
</organism>
<dbReference type="Pfam" id="PF01497">
    <property type="entry name" value="Peripla_BP_2"/>
    <property type="match status" value="1"/>
</dbReference>
<gene>
    <name evidence="2" type="ORF">C4N18_11675</name>
</gene>
<dbReference type="EMBL" id="CP028103">
    <property type="protein sequence ID" value="AVQ31840.1"/>
    <property type="molecule type" value="Genomic_DNA"/>
</dbReference>
<reference evidence="3" key="1">
    <citation type="journal article" date="2018" name="MSphere">
        <title>Fusobacterium Genomics Using MinION and Illumina Sequencing Enables Genome Completion and Correction.</title>
        <authorList>
            <person name="Todd S.M."/>
            <person name="Settlage R.E."/>
            <person name="Lahmers K.K."/>
            <person name="Slade D.J."/>
        </authorList>
    </citation>
    <scope>NUCLEOTIDE SEQUENCE [LARGE SCALE GENOMIC DNA]</scope>
    <source>
        <strain evidence="3">ATCC 27725</strain>
    </source>
</reference>
<keyword evidence="3" id="KW-1185">Reference proteome</keyword>
<accession>A0ABN5JHZ0</accession>